<gene>
    <name evidence="1" type="ORF">GOODEAATRI_014338</name>
</gene>
<evidence type="ECO:0000313" key="1">
    <source>
        <dbReference type="EMBL" id="MEQ2188380.1"/>
    </source>
</evidence>
<dbReference type="EMBL" id="JAHRIO010090966">
    <property type="protein sequence ID" value="MEQ2188380.1"/>
    <property type="molecule type" value="Genomic_DNA"/>
</dbReference>
<organism evidence="1 2">
    <name type="scientific">Goodea atripinnis</name>
    <dbReference type="NCBI Taxonomy" id="208336"/>
    <lineage>
        <taxon>Eukaryota</taxon>
        <taxon>Metazoa</taxon>
        <taxon>Chordata</taxon>
        <taxon>Craniata</taxon>
        <taxon>Vertebrata</taxon>
        <taxon>Euteleostomi</taxon>
        <taxon>Actinopterygii</taxon>
        <taxon>Neopterygii</taxon>
        <taxon>Teleostei</taxon>
        <taxon>Neoteleostei</taxon>
        <taxon>Acanthomorphata</taxon>
        <taxon>Ovalentaria</taxon>
        <taxon>Atherinomorphae</taxon>
        <taxon>Cyprinodontiformes</taxon>
        <taxon>Goodeidae</taxon>
        <taxon>Goodea</taxon>
    </lineage>
</organism>
<comment type="caution">
    <text evidence="1">The sequence shown here is derived from an EMBL/GenBank/DDBJ whole genome shotgun (WGS) entry which is preliminary data.</text>
</comment>
<proteinExistence type="predicted"/>
<reference evidence="1 2" key="1">
    <citation type="submission" date="2021-06" db="EMBL/GenBank/DDBJ databases">
        <authorList>
            <person name="Palmer J.M."/>
        </authorList>
    </citation>
    <scope>NUCLEOTIDE SEQUENCE [LARGE SCALE GENOMIC DNA]</scope>
    <source>
        <strain evidence="1 2">GA_2019</strain>
        <tissue evidence="1">Muscle</tissue>
    </source>
</reference>
<keyword evidence="2" id="KW-1185">Reference proteome</keyword>
<sequence>MFLFFQHQTQVPQQHWPMCHLETPSAASMEDLTVFSLAKPVIPDYRVCSVNLMETLYTKFMIMRKHQSSQLFPWQCSISIWHLIRSQGSSHSAVYLGVQNYY</sequence>
<dbReference type="Proteomes" id="UP001476798">
    <property type="component" value="Unassembled WGS sequence"/>
</dbReference>
<accession>A0ABV0PXY9</accession>
<name>A0ABV0PXY9_9TELE</name>
<evidence type="ECO:0000313" key="2">
    <source>
        <dbReference type="Proteomes" id="UP001476798"/>
    </source>
</evidence>
<protein>
    <submittedName>
        <fullName evidence="1">Uncharacterized protein</fullName>
    </submittedName>
</protein>